<dbReference type="EMBL" id="AP018823">
    <property type="protein sequence ID" value="BBF88103.1"/>
    <property type="molecule type" value="Genomic_DNA"/>
</dbReference>
<sequence>MNPQFWHGRRVLITGHTGFKGSWLALMLAGFQARLAGYALPAEPVSLFRQAELAALFAQHDEQDIRDADRLAAAVQQFAPELIIHLAAQPLVRRSYAQPQETWSSNVMGTVNVLEAARHCQAVQAVLVVTSDKCYQNQNWPWGYRESDRLGGHDPYSASKAASELVAHSYRQSYFADSGPLLASARAGNVIGGGDWSEDRLIPDVVRGIQQGVPVSIRNPLATRPWQHVLSCLDGYLALCERLLAGEKNFAQAFNFGPSAADNQTVLHVLQGMQTSWPAVCWQQDAVAGAVHEAALLALDATLAHQQLGWTPRLSLAQSLQWTAHWYQQVLAQPAAARSVSQQQIAAYLALPV</sequence>
<dbReference type="PANTHER" id="PTHR43000">
    <property type="entry name" value="DTDP-D-GLUCOSE 4,6-DEHYDRATASE-RELATED"/>
    <property type="match status" value="1"/>
</dbReference>
<dbReference type="Proteomes" id="UP000198290">
    <property type="component" value="Chromosome"/>
</dbReference>
<dbReference type="InterPro" id="IPR016040">
    <property type="entry name" value="NAD(P)-bd_dom"/>
</dbReference>
<dbReference type="OrthoDB" id="9779041at2"/>
<keyword evidence="3" id="KW-1185">Reference proteome</keyword>
<gene>
    <name evidence="2" type="ORF">DLM_4555</name>
</gene>
<dbReference type="Pfam" id="PF16363">
    <property type="entry name" value="GDP_Man_Dehyd"/>
    <property type="match status" value="1"/>
</dbReference>
<dbReference type="InterPro" id="IPR013445">
    <property type="entry name" value="CDP_4_6_deHydtase"/>
</dbReference>
<evidence type="ECO:0000259" key="1">
    <source>
        <dbReference type="Pfam" id="PF16363"/>
    </source>
</evidence>
<keyword evidence="2" id="KW-0456">Lyase</keyword>
<dbReference type="KEGG" id="amah:DLM_4555"/>
<dbReference type="InterPro" id="IPR036291">
    <property type="entry name" value="NAD(P)-bd_dom_sf"/>
</dbReference>
<protein>
    <recommendedName>
        <fullName evidence="1">NAD(P)-binding domain-containing protein</fullName>
    </recommendedName>
</protein>
<evidence type="ECO:0000313" key="2">
    <source>
        <dbReference type="EMBL" id="BBF88103.1"/>
    </source>
</evidence>
<proteinExistence type="predicted"/>
<dbReference type="Gene3D" id="3.90.25.10">
    <property type="entry name" value="UDP-galactose 4-epimerase, domain 1"/>
    <property type="match status" value="1"/>
</dbReference>
<name>A0A3G9GNF8_9NEIS</name>
<dbReference type="RefSeq" id="WP_089084430.1">
    <property type="nucleotide sequence ID" value="NZ_AP018823.1"/>
</dbReference>
<dbReference type="AlphaFoldDB" id="A0A3G9GNF8"/>
<feature type="domain" description="NAD(P)-binding" evidence="1">
    <location>
        <begin position="12"/>
        <end position="320"/>
    </location>
</feature>
<dbReference type="GO" id="GO:0016829">
    <property type="term" value="F:lyase activity"/>
    <property type="evidence" value="ECO:0007669"/>
    <property type="project" value="UniProtKB-KW"/>
</dbReference>
<organism evidence="2 3">
    <name type="scientific">Aquitalea magnusonii</name>
    <dbReference type="NCBI Taxonomy" id="332411"/>
    <lineage>
        <taxon>Bacteria</taxon>
        <taxon>Pseudomonadati</taxon>
        <taxon>Pseudomonadota</taxon>
        <taxon>Betaproteobacteria</taxon>
        <taxon>Neisseriales</taxon>
        <taxon>Chromobacteriaceae</taxon>
        <taxon>Aquitalea</taxon>
    </lineage>
</organism>
<dbReference type="Gene3D" id="3.40.50.720">
    <property type="entry name" value="NAD(P)-binding Rossmann-like Domain"/>
    <property type="match status" value="1"/>
</dbReference>
<reference evidence="3" key="1">
    <citation type="journal article" date="2017" name="Biotechnol. Biofuels">
        <title>Evaluation of environmental bacterial communities as a factor affecting the growth of duckweed Lemna minor.</title>
        <authorList>
            <person name="Ishizawa H."/>
            <person name="Kuroda M."/>
            <person name="Morikawa M."/>
            <person name="Ike M."/>
        </authorList>
    </citation>
    <scope>NUCLEOTIDE SEQUENCE [LARGE SCALE GENOMIC DNA]</scope>
    <source>
        <strain evidence="3">H3</strain>
    </source>
</reference>
<reference evidence="3" key="3">
    <citation type="journal article" date="2017" name="Plant Physiol. Biochem.">
        <title>Differential oxidative and antioxidative response of duckweed Lemna minor toward plant growth promoting/inhibiting bacteria.</title>
        <authorList>
            <person name="Ishizawa H."/>
            <person name="Kuroda M."/>
            <person name="Morikawa M."/>
            <person name="Ike M."/>
        </authorList>
    </citation>
    <scope>NUCLEOTIDE SEQUENCE [LARGE SCALE GENOMIC DNA]</scope>
    <source>
        <strain evidence="3">H3</strain>
    </source>
</reference>
<reference evidence="2 3" key="2">
    <citation type="journal article" date="2017" name="Genome Announc.">
        <title>Draft genome sequence of Aquitalea magnusonii strain H3, a plant growth-promoting bacterium of duckweed Lemna minor.</title>
        <authorList>
            <person name="Ishizawa H."/>
            <person name="Kuroda M."/>
            <person name="Ike M."/>
        </authorList>
    </citation>
    <scope>NUCLEOTIDE SEQUENCE [LARGE SCALE GENOMIC DNA]</scope>
    <source>
        <strain evidence="2 3">H3</strain>
    </source>
</reference>
<dbReference type="SUPFAM" id="SSF51735">
    <property type="entry name" value="NAD(P)-binding Rossmann-fold domains"/>
    <property type="match status" value="1"/>
</dbReference>
<accession>A0A3G9GNF8</accession>
<dbReference type="NCBIfam" id="TIGR02622">
    <property type="entry name" value="CDP_4_6_dhtase"/>
    <property type="match status" value="1"/>
</dbReference>
<evidence type="ECO:0000313" key="3">
    <source>
        <dbReference type="Proteomes" id="UP000198290"/>
    </source>
</evidence>